<accession>A0ABP6SR99</accession>
<evidence type="ECO:0000313" key="3">
    <source>
        <dbReference type="Proteomes" id="UP001501676"/>
    </source>
</evidence>
<sequence>MARLPAGIYLRRPGYRILSALVLAVLVAGVVLLARLFGSATPDGTTDAVPAPEPSRTVSSTEGNDSVYTGPSPSAEVAPSAAIEAGDAFVRAWLQPTDGRSQEQWFAGLSRHALPDLAAQLREVDPTTNPATSVTGEPTATVLSETSARVVVPTNAGPATTLCVLTADGWRVATIDLGE</sequence>
<dbReference type="Proteomes" id="UP001501676">
    <property type="component" value="Unassembled WGS sequence"/>
</dbReference>
<reference evidence="3" key="1">
    <citation type="journal article" date="2019" name="Int. J. Syst. Evol. Microbiol.">
        <title>The Global Catalogue of Microorganisms (GCM) 10K type strain sequencing project: providing services to taxonomists for standard genome sequencing and annotation.</title>
        <authorList>
            <consortium name="The Broad Institute Genomics Platform"/>
            <consortium name="The Broad Institute Genome Sequencing Center for Infectious Disease"/>
            <person name="Wu L."/>
            <person name="Ma J."/>
        </authorList>
    </citation>
    <scope>NUCLEOTIDE SEQUENCE [LARGE SCALE GENOMIC DNA]</scope>
    <source>
        <strain evidence="3">JCM 9458</strain>
    </source>
</reference>
<gene>
    <name evidence="2" type="ORF">GCM10020369_05830</name>
</gene>
<protein>
    <recommendedName>
        <fullName evidence="4">Secreted protein</fullName>
    </recommendedName>
</protein>
<dbReference type="RefSeq" id="WP_345726366.1">
    <property type="nucleotide sequence ID" value="NZ_BAAAYN010000004.1"/>
</dbReference>
<comment type="caution">
    <text evidence="2">The sequence shown here is derived from an EMBL/GenBank/DDBJ whole genome shotgun (WGS) entry which is preliminary data.</text>
</comment>
<evidence type="ECO:0000256" key="1">
    <source>
        <dbReference type="SAM" id="MobiDB-lite"/>
    </source>
</evidence>
<proteinExistence type="predicted"/>
<feature type="compositionally biased region" description="Polar residues" evidence="1">
    <location>
        <begin position="56"/>
        <end position="69"/>
    </location>
</feature>
<evidence type="ECO:0000313" key="2">
    <source>
        <dbReference type="EMBL" id="GAA3382745.1"/>
    </source>
</evidence>
<evidence type="ECO:0008006" key="4">
    <source>
        <dbReference type="Google" id="ProtNLM"/>
    </source>
</evidence>
<keyword evidence="3" id="KW-1185">Reference proteome</keyword>
<name>A0ABP6SR99_9ACTN</name>
<organism evidence="2 3">
    <name type="scientific">Cryptosporangium minutisporangium</name>
    <dbReference type="NCBI Taxonomy" id="113569"/>
    <lineage>
        <taxon>Bacteria</taxon>
        <taxon>Bacillati</taxon>
        <taxon>Actinomycetota</taxon>
        <taxon>Actinomycetes</taxon>
        <taxon>Cryptosporangiales</taxon>
        <taxon>Cryptosporangiaceae</taxon>
        <taxon>Cryptosporangium</taxon>
    </lineage>
</organism>
<feature type="region of interest" description="Disordered" evidence="1">
    <location>
        <begin position="42"/>
        <end position="76"/>
    </location>
</feature>
<dbReference type="EMBL" id="BAAAYN010000004">
    <property type="protein sequence ID" value="GAA3382745.1"/>
    <property type="molecule type" value="Genomic_DNA"/>
</dbReference>